<protein>
    <submittedName>
        <fullName evidence="2">GNAT superfamily N-acetyltransferase</fullName>
    </submittedName>
</protein>
<dbReference type="Proteomes" id="UP001230005">
    <property type="component" value="Unassembled WGS sequence"/>
</dbReference>
<reference evidence="2 3" key="1">
    <citation type="submission" date="2023-07" db="EMBL/GenBank/DDBJ databases">
        <title>Genomic Encyclopedia of Type Strains, Phase IV (KMG-IV): sequencing the most valuable type-strain genomes for metagenomic binning, comparative biology and taxonomic classification.</title>
        <authorList>
            <person name="Goeker M."/>
        </authorList>
    </citation>
    <scope>NUCLEOTIDE SEQUENCE [LARGE SCALE GENOMIC DNA]</scope>
    <source>
        <strain evidence="2 3">DSM 9768</strain>
    </source>
</reference>
<accession>A0ABT9ZV86</accession>
<keyword evidence="1" id="KW-0175">Coiled coil</keyword>
<dbReference type="Gene3D" id="3.40.630.30">
    <property type="match status" value="1"/>
</dbReference>
<proteinExistence type="predicted"/>
<sequence>MIYSPIDSFDDKQKKDKDEIIEELEDLELQVFRMKENMKEIAKRSQILGIDQTKEDKWVIVYAIDDGNVCKVMLHDCETPYRGKWDFSIQAQYADDYVIHIQDIRGEENRGFGSVCMKFLKEHAMDQNVQCITGDLVERDWDHIDRLTHFYKKHNFKVEVEEEQKYGEIYWSPAV</sequence>
<dbReference type="SUPFAM" id="SSF55729">
    <property type="entry name" value="Acyl-CoA N-acyltransferases (Nat)"/>
    <property type="match status" value="1"/>
</dbReference>
<dbReference type="InterPro" id="IPR016181">
    <property type="entry name" value="Acyl_CoA_acyltransferase"/>
</dbReference>
<comment type="caution">
    <text evidence="2">The sequence shown here is derived from an EMBL/GenBank/DDBJ whole genome shotgun (WGS) entry which is preliminary data.</text>
</comment>
<gene>
    <name evidence="2" type="ORF">J2S74_002532</name>
</gene>
<dbReference type="EMBL" id="JAUSUG010000009">
    <property type="protein sequence ID" value="MDQ0255150.1"/>
    <property type="molecule type" value="Genomic_DNA"/>
</dbReference>
<keyword evidence="3" id="KW-1185">Reference proteome</keyword>
<dbReference type="RefSeq" id="WP_307326093.1">
    <property type="nucleotide sequence ID" value="NZ_JAUSUG010000009.1"/>
</dbReference>
<evidence type="ECO:0000313" key="3">
    <source>
        <dbReference type="Proteomes" id="UP001230005"/>
    </source>
</evidence>
<evidence type="ECO:0000313" key="2">
    <source>
        <dbReference type="EMBL" id="MDQ0255150.1"/>
    </source>
</evidence>
<feature type="coiled-coil region" evidence="1">
    <location>
        <begin position="10"/>
        <end position="44"/>
    </location>
</feature>
<organism evidence="2 3">
    <name type="scientific">Evansella vedderi</name>
    <dbReference type="NCBI Taxonomy" id="38282"/>
    <lineage>
        <taxon>Bacteria</taxon>
        <taxon>Bacillati</taxon>
        <taxon>Bacillota</taxon>
        <taxon>Bacilli</taxon>
        <taxon>Bacillales</taxon>
        <taxon>Bacillaceae</taxon>
        <taxon>Evansella</taxon>
    </lineage>
</organism>
<name>A0ABT9ZV86_9BACI</name>
<evidence type="ECO:0000256" key="1">
    <source>
        <dbReference type="SAM" id="Coils"/>
    </source>
</evidence>